<sequence length="229" mass="25920">MKGSSSFRRKIYSEDVPALPKLEWKATSKVKDAVSQFRKHLDELENFWSVLDDIDRSLCVSYPKLPCRAECGREIDVGNGCCIMVCVCVEEPGSLPECRFIGSREDTMRLRKCWMKNCRKWGKEKPFSENLESVLGFCLPKPSNEENSDMQAECGICYSYHLPVEDELGPSSGSGTDFTCENASCSRAFHSICLIDWLRSITTTRQSFDVLFVKCPYCSEAIAVKLNKS</sequence>
<gene>
    <name evidence="1" type="ORF">MLD38_031383</name>
</gene>
<protein>
    <submittedName>
        <fullName evidence="1">Uncharacterized protein</fullName>
    </submittedName>
</protein>
<proteinExistence type="predicted"/>
<dbReference type="EMBL" id="CM042888">
    <property type="protein sequence ID" value="KAI4326027.1"/>
    <property type="molecule type" value="Genomic_DNA"/>
</dbReference>
<name>A0ACB9MR36_9MYRT</name>
<dbReference type="Proteomes" id="UP001057402">
    <property type="component" value="Chromosome 9"/>
</dbReference>
<organism evidence="1 2">
    <name type="scientific">Melastoma candidum</name>
    <dbReference type="NCBI Taxonomy" id="119954"/>
    <lineage>
        <taxon>Eukaryota</taxon>
        <taxon>Viridiplantae</taxon>
        <taxon>Streptophyta</taxon>
        <taxon>Embryophyta</taxon>
        <taxon>Tracheophyta</taxon>
        <taxon>Spermatophyta</taxon>
        <taxon>Magnoliopsida</taxon>
        <taxon>eudicotyledons</taxon>
        <taxon>Gunneridae</taxon>
        <taxon>Pentapetalae</taxon>
        <taxon>rosids</taxon>
        <taxon>malvids</taxon>
        <taxon>Myrtales</taxon>
        <taxon>Melastomataceae</taxon>
        <taxon>Melastomatoideae</taxon>
        <taxon>Melastomateae</taxon>
        <taxon>Melastoma</taxon>
    </lineage>
</organism>
<reference evidence="2" key="1">
    <citation type="journal article" date="2023" name="Front. Plant Sci.">
        <title>Chromosomal-level genome assembly of Melastoma candidum provides insights into trichome evolution.</title>
        <authorList>
            <person name="Zhong Y."/>
            <person name="Wu W."/>
            <person name="Sun C."/>
            <person name="Zou P."/>
            <person name="Liu Y."/>
            <person name="Dai S."/>
            <person name="Zhou R."/>
        </authorList>
    </citation>
    <scope>NUCLEOTIDE SEQUENCE [LARGE SCALE GENOMIC DNA]</scope>
</reference>
<evidence type="ECO:0000313" key="1">
    <source>
        <dbReference type="EMBL" id="KAI4326027.1"/>
    </source>
</evidence>
<keyword evidence="2" id="KW-1185">Reference proteome</keyword>
<evidence type="ECO:0000313" key="2">
    <source>
        <dbReference type="Proteomes" id="UP001057402"/>
    </source>
</evidence>
<accession>A0ACB9MR36</accession>
<comment type="caution">
    <text evidence="1">The sequence shown here is derived from an EMBL/GenBank/DDBJ whole genome shotgun (WGS) entry which is preliminary data.</text>
</comment>